<name>A0AAU9JXD7_9CILI</name>
<evidence type="ECO:0000259" key="4">
    <source>
        <dbReference type="Pfam" id="PF08621"/>
    </source>
</evidence>
<evidence type="ECO:0000259" key="3">
    <source>
        <dbReference type="Pfam" id="PF08620"/>
    </source>
</evidence>
<dbReference type="Pfam" id="PF08620">
    <property type="entry name" value="RPAP1_C"/>
    <property type="match status" value="1"/>
</dbReference>
<comment type="similarity">
    <text evidence="1">Belongs to the RPAP1 family.</text>
</comment>
<dbReference type="InterPro" id="IPR013929">
    <property type="entry name" value="RPAP1_C"/>
</dbReference>
<feature type="region of interest" description="Disordered" evidence="2">
    <location>
        <begin position="1"/>
        <end position="34"/>
    </location>
</feature>
<feature type="compositionally biased region" description="Polar residues" evidence="2">
    <location>
        <begin position="1"/>
        <end position="17"/>
    </location>
</feature>
<dbReference type="InterPro" id="IPR013930">
    <property type="entry name" value="RPAP1_N"/>
</dbReference>
<dbReference type="Pfam" id="PF08621">
    <property type="entry name" value="RPAP1_N"/>
    <property type="match status" value="1"/>
</dbReference>
<dbReference type="AlphaFoldDB" id="A0AAU9JXD7"/>
<keyword evidence="6" id="KW-1185">Reference proteome</keyword>
<dbReference type="EMBL" id="CAJZBQ010000045">
    <property type="protein sequence ID" value="CAG9328074.1"/>
    <property type="molecule type" value="Genomic_DNA"/>
</dbReference>
<evidence type="ECO:0000256" key="2">
    <source>
        <dbReference type="SAM" id="MobiDB-lite"/>
    </source>
</evidence>
<gene>
    <name evidence="5" type="ORF">BSTOLATCC_MIC45533</name>
</gene>
<comment type="caution">
    <text evidence="5">The sequence shown here is derived from an EMBL/GenBank/DDBJ whole genome shotgun (WGS) entry which is preliminary data.</text>
</comment>
<evidence type="ECO:0000313" key="6">
    <source>
        <dbReference type="Proteomes" id="UP001162131"/>
    </source>
</evidence>
<evidence type="ECO:0000256" key="1">
    <source>
        <dbReference type="ARBA" id="ARBA00009953"/>
    </source>
</evidence>
<dbReference type="SUPFAM" id="SSF48371">
    <property type="entry name" value="ARM repeat"/>
    <property type="match status" value="1"/>
</dbReference>
<dbReference type="PANTHER" id="PTHR21483:SF18">
    <property type="entry name" value="RNA POLYMERASE II-ASSOCIATED PROTEIN 1"/>
    <property type="match status" value="1"/>
</dbReference>
<protein>
    <submittedName>
        <fullName evidence="5">Uncharacterized protein</fullName>
    </submittedName>
</protein>
<dbReference type="InterPro" id="IPR016024">
    <property type="entry name" value="ARM-type_fold"/>
</dbReference>
<accession>A0AAU9JXD7</accession>
<dbReference type="GO" id="GO:0006366">
    <property type="term" value="P:transcription by RNA polymerase II"/>
    <property type="evidence" value="ECO:0007669"/>
    <property type="project" value="InterPro"/>
</dbReference>
<proteinExistence type="inferred from homology"/>
<dbReference type="PANTHER" id="PTHR21483">
    <property type="entry name" value="RNA POLYMERASE II-ASSOCIATED PROTEIN 1"/>
    <property type="match status" value="1"/>
</dbReference>
<dbReference type="Proteomes" id="UP001162131">
    <property type="component" value="Unassembled WGS sequence"/>
</dbReference>
<sequence>MESQSKSNTSAQPQPQRNPKKPSLFAMKMGLQPQPLPTTEILASSIKEKDPNELKYLESLHTDFPQNGFPEAFQLEENFEAPIPKVSIKNSELESISQNNFQKVKEMSSSELKEAMDEINSLVDPKMIEVLRKRGHKKLNHHEVPSQHIENHVDLNENQLKKLMKESPKPTCLHDNLPPENEIEKWRFDFEGNSIQHYENKNWTNPELQGFGLRDLVNMSRSSIPSQRSIALDCIIKIIDKSDEVKFGEGVDFLIEECEFDRVLVWVLDDSNINVRISGLQAVKYITCKFLERNLEIIDKWGFAFPSGIDSKRNALLPEEIRKKSAIWEEEEYRSIFDLPFESNTKDLIGRMICIGLLDKLSEFLENSNMGYIWEDCLNILLACSLHSSAAAYAIIRNKNLVSQLPPKISKFPIILTIFTFLSKAALSIAYNIKRLYNWDEILLSNLLLDQNIDPNKEIIKKSLLLIHSFYCHNQRLMNSEAMRLSLLEIIKKSNDFEILDYAFMTISRIIDTLKDSSEYLAHFEVFLYKYLENWRDTGRAFAGGIKFLNSLINFGKNIPIEGQTYSMKIEKLMNDYIIPIINSFEMHTEIFQISSILINDSSFLHGLENYFHANCWEKSLVQFYKIANSLLEFYINFISISSAKIYPNIEWLNSALDNAVSLLHNFENFIENNAIPKIISYRVKPLVYFIINCLKVKKIFKQLSEARCKSAFISSIIFLGSYDESILEFLINNFINFENLNFYNGFLSTQKHIELSDAYFSNSTRISTWYLCNNETEFLPLPLHWQYIPLHSEANLENYFQFILEYIEFFDPKEISKIIESINKCIMRKDVEFLGWKEKIGPILKFWGSRKNFAISANKIRTNVMELVKDYVGCSYLDEVYSMWLVCFLQDGIEESFYKDIIEEIGLLWPRFIGSLNVEELKSFPYYTKFFKSLRSNN</sequence>
<evidence type="ECO:0000313" key="5">
    <source>
        <dbReference type="EMBL" id="CAG9328074.1"/>
    </source>
</evidence>
<feature type="domain" description="RPAP1 N-terminal" evidence="4">
    <location>
        <begin position="94"/>
        <end position="138"/>
    </location>
</feature>
<dbReference type="InterPro" id="IPR039913">
    <property type="entry name" value="RPAP1/Rba50"/>
</dbReference>
<reference evidence="5" key="1">
    <citation type="submission" date="2021-09" db="EMBL/GenBank/DDBJ databases">
        <authorList>
            <consortium name="AG Swart"/>
            <person name="Singh M."/>
            <person name="Singh A."/>
            <person name="Seah K."/>
            <person name="Emmerich C."/>
        </authorList>
    </citation>
    <scope>NUCLEOTIDE SEQUENCE</scope>
    <source>
        <strain evidence="5">ATCC30299</strain>
    </source>
</reference>
<feature type="domain" description="RPAP1 C-terminal" evidence="3">
    <location>
        <begin position="186"/>
        <end position="241"/>
    </location>
</feature>
<organism evidence="5 6">
    <name type="scientific">Blepharisma stoltei</name>
    <dbReference type="NCBI Taxonomy" id="1481888"/>
    <lineage>
        <taxon>Eukaryota</taxon>
        <taxon>Sar</taxon>
        <taxon>Alveolata</taxon>
        <taxon>Ciliophora</taxon>
        <taxon>Postciliodesmatophora</taxon>
        <taxon>Heterotrichea</taxon>
        <taxon>Heterotrichida</taxon>
        <taxon>Blepharismidae</taxon>
        <taxon>Blepharisma</taxon>
    </lineage>
</organism>